<dbReference type="SUPFAM" id="SSF102405">
    <property type="entry name" value="MCP/YpsA-like"/>
    <property type="match status" value="1"/>
</dbReference>
<dbReference type="Pfam" id="PF03641">
    <property type="entry name" value="Lysine_decarbox"/>
    <property type="match status" value="1"/>
</dbReference>
<protein>
    <recommendedName>
        <fullName evidence="3">Cytokinin riboside 5'-monophosphate phosphoribohydrolase</fullName>
        <ecNumber evidence="3">3.2.2.n1</ecNumber>
    </recommendedName>
</protein>
<dbReference type="InterPro" id="IPR005269">
    <property type="entry name" value="LOG"/>
</dbReference>
<organism evidence="4 5">
    <name type="scientific">SAR86 cluster bacterium</name>
    <dbReference type="NCBI Taxonomy" id="2030880"/>
    <lineage>
        <taxon>Bacteria</taxon>
        <taxon>Pseudomonadati</taxon>
        <taxon>Pseudomonadota</taxon>
        <taxon>Gammaproteobacteria</taxon>
        <taxon>SAR86 cluster</taxon>
    </lineage>
</organism>
<dbReference type="EC" id="3.2.2.n1" evidence="3"/>
<dbReference type="GO" id="GO:0008714">
    <property type="term" value="F:AMP nucleosidase activity"/>
    <property type="evidence" value="ECO:0007669"/>
    <property type="project" value="UniProtKB-EC"/>
</dbReference>
<dbReference type="NCBIfam" id="TIGR00730">
    <property type="entry name" value="Rossman fold protein, TIGR00730 family"/>
    <property type="match status" value="1"/>
</dbReference>
<evidence type="ECO:0000256" key="3">
    <source>
        <dbReference type="RuleBase" id="RU363015"/>
    </source>
</evidence>
<comment type="similarity">
    <text evidence="2 3">Belongs to the LOG family.</text>
</comment>
<sequence>MKNISVFCGAHEGNNPRYAQDAKEIGELLASKGINIVFGGGNVGLMKIVSDAALDNGVKAIGIGLESLHKLELVNPRIENPIIAKTLLDRKDEFMKRSDAFIVLPGGVGSLDELAEIMANNQLGLINKPVGLLNTEGYYDHLIAWMQNAVKEGFISEANFNDLIISDSCEDLVNKILKNNRPDDNDWTKRLGL</sequence>
<name>A0A937LGT2_9GAMM</name>
<dbReference type="Gene3D" id="3.40.50.450">
    <property type="match status" value="1"/>
</dbReference>
<keyword evidence="3" id="KW-0378">Hydrolase</keyword>
<gene>
    <name evidence="4" type="ORF">ISQ64_02740</name>
</gene>
<evidence type="ECO:0000256" key="2">
    <source>
        <dbReference type="ARBA" id="ARBA00006763"/>
    </source>
</evidence>
<evidence type="ECO:0000256" key="1">
    <source>
        <dbReference type="ARBA" id="ARBA00000274"/>
    </source>
</evidence>
<dbReference type="InterPro" id="IPR031100">
    <property type="entry name" value="LOG_fam"/>
</dbReference>
<comment type="catalytic activity">
    <reaction evidence="1">
        <text>AMP + H2O = D-ribose 5-phosphate + adenine</text>
        <dbReference type="Rhea" id="RHEA:20129"/>
        <dbReference type="ChEBI" id="CHEBI:15377"/>
        <dbReference type="ChEBI" id="CHEBI:16708"/>
        <dbReference type="ChEBI" id="CHEBI:78346"/>
        <dbReference type="ChEBI" id="CHEBI:456215"/>
        <dbReference type="EC" id="3.2.2.4"/>
    </reaction>
</comment>
<proteinExistence type="inferred from homology"/>
<comment type="caution">
    <text evidence="4">The sequence shown here is derived from an EMBL/GenBank/DDBJ whole genome shotgun (WGS) entry which is preliminary data.</text>
</comment>
<dbReference type="PANTHER" id="PTHR31223:SF70">
    <property type="entry name" value="LOG FAMILY PROTEIN YJL055W"/>
    <property type="match status" value="1"/>
</dbReference>
<dbReference type="Proteomes" id="UP000711391">
    <property type="component" value="Unassembled WGS sequence"/>
</dbReference>
<dbReference type="PANTHER" id="PTHR31223">
    <property type="entry name" value="LOG FAMILY PROTEIN YJL055W"/>
    <property type="match status" value="1"/>
</dbReference>
<keyword evidence="3" id="KW-0203">Cytokinin biosynthesis</keyword>
<dbReference type="EMBL" id="JADHQD010000011">
    <property type="protein sequence ID" value="MBL6818305.1"/>
    <property type="molecule type" value="Genomic_DNA"/>
</dbReference>
<dbReference type="GO" id="GO:0009691">
    <property type="term" value="P:cytokinin biosynthetic process"/>
    <property type="evidence" value="ECO:0007669"/>
    <property type="project" value="UniProtKB-UniRule"/>
</dbReference>
<reference evidence="4" key="1">
    <citation type="submission" date="2020-10" db="EMBL/GenBank/DDBJ databases">
        <title>Microbiome of the Black Sea water column analyzed by genome centric metagenomics.</title>
        <authorList>
            <person name="Cabello-Yeves P.J."/>
            <person name="Callieri C."/>
            <person name="Picazo A."/>
            <person name="Mehrshad M."/>
            <person name="Haro-Moreno J.M."/>
            <person name="Roda-Garcia J."/>
            <person name="Dzembekova N."/>
            <person name="Slabakova V."/>
            <person name="Slabakova N."/>
            <person name="Moncheva S."/>
            <person name="Rodriguez-Valera F."/>
        </authorList>
    </citation>
    <scope>NUCLEOTIDE SEQUENCE</scope>
    <source>
        <strain evidence="4">BS307-5m-G50</strain>
    </source>
</reference>
<dbReference type="AlphaFoldDB" id="A0A937LGT2"/>
<evidence type="ECO:0000313" key="4">
    <source>
        <dbReference type="EMBL" id="MBL6818305.1"/>
    </source>
</evidence>
<dbReference type="GO" id="GO:0005829">
    <property type="term" value="C:cytosol"/>
    <property type="evidence" value="ECO:0007669"/>
    <property type="project" value="TreeGrafter"/>
</dbReference>
<accession>A0A937LGT2</accession>
<evidence type="ECO:0000313" key="5">
    <source>
        <dbReference type="Proteomes" id="UP000711391"/>
    </source>
</evidence>